<dbReference type="InterPro" id="IPR009061">
    <property type="entry name" value="DNA-bd_dom_put_sf"/>
</dbReference>
<sequence>MHVIDGRKYLDTNETAERLGLSARTLINQRTERRSPMRYVKYLGRVLYPLSEVERYAGTVGR</sequence>
<evidence type="ECO:0000313" key="3">
    <source>
        <dbReference type="Proteomes" id="UP000199504"/>
    </source>
</evidence>
<dbReference type="STRING" id="262898.GA0070564_11124"/>
<dbReference type="Proteomes" id="UP000199504">
    <property type="component" value="Unassembled WGS sequence"/>
</dbReference>
<dbReference type="OrthoDB" id="9806994at2"/>
<evidence type="ECO:0000313" key="2">
    <source>
        <dbReference type="EMBL" id="SCF45024.1"/>
    </source>
</evidence>
<dbReference type="Pfam" id="PF12728">
    <property type="entry name" value="HTH_17"/>
    <property type="match status" value="1"/>
</dbReference>
<proteinExistence type="predicted"/>
<name>A0A1C5AJ28_9ACTN</name>
<dbReference type="InterPro" id="IPR041657">
    <property type="entry name" value="HTH_17"/>
</dbReference>
<reference evidence="3" key="1">
    <citation type="submission" date="2016-06" db="EMBL/GenBank/DDBJ databases">
        <authorList>
            <person name="Varghese N."/>
            <person name="Submissions Spin"/>
        </authorList>
    </citation>
    <scope>NUCLEOTIDE SEQUENCE [LARGE SCALE GENOMIC DNA]</scope>
    <source>
        <strain evidence="3">DSM 44830</strain>
    </source>
</reference>
<evidence type="ECO:0000259" key="1">
    <source>
        <dbReference type="Pfam" id="PF12728"/>
    </source>
</evidence>
<dbReference type="SUPFAM" id="SSF46955">
    <property type="entry name" value="Putative DNA-binding domain"/>
    <property type="match status" value="1"/>
</dbReference>
<dbReference type="RefSeq" id="WP_091614845.1">
    <property type="nucleotide sequence ID" value="NZ_FMCX01000011.1"/>
</dbReference>
<accession>A0A1C5AJ28</accession>
<dbReference type="AlphaFoldDB" id="A0A1C5AJ28"/>
<protein>
    <submittedName>
        <fullName evidence="2">Helix-turn-helix domain-containing protein</fullName>
    </submittedName>
</protein>
<keyword evidence="3" id="KW-1185">Reference proteome</keyword>
<dbReference type="EMBL" id="FMCX01000011">
    <property type="protein sequence ID" value="SCF45024.1"/>
    <property type="molecule type" value="Genomic_DNA"/>
</dbReference>
<feature type="domain" description="Helix-turn-helix" evidence="1">
    <location>
        <begin position="9"/>
        <end position="57"/>
    </location>
</feature>
<organism evidence="2 3">
    <name type="scientific">Micromonospora mirobrigensis</name>
    <dbReference type="NCBI Taxonomy" id="262898"/>
    <lineage>
        <taxon>Bacteria</taxon>
        <taxon>Bacillati</taxon>
        <taxon>Actinomycetota</taxon>
        <taxon>Actinomycetes</taxon>
        <taxon>Micromonosporales</taxon>
        <taxon>Micromonosporaceae</taxon>
        <taxon>Micromonospora</taxon>
    </lineage>
</organism>
<gene>
    <name evidence="2" type="ORF">GA0070564_11124</name>
</gene>